<organism evidence="2 3">
    <name type="scientific">Streptomyces hintoniae</name>
    <dbReference type="NCBI Taxonomy" id="3075521"/>
    <lineage>
        <taxon>Bacteria</taxon>
        <taxon>Bacillati</taxon>
        <taxon>Actinomycetota</taxon>
        <taxon>Actinomycetes</taxon>
        <taxon>Kitasatosporales</taxon>
        <taxon>Streptomycetaceae</taxon>
        <taxon>Streptomyces</taxon>
    </lineage>
</organism>
<evidence type="ECO:0000313" key="3">
    <source>
        <dbReference type="Proteomes" id="UP001180489"/>
    </source>
</evidence>
<dbReference type="RefSeq" id="WP_240678175.1">
    <property type="nucleotide sequence ID" value="NZ_JAVRFF010000002.1"/>
</dbReference>
<gene>
    <name evidence="2" type="ORF">RM863_02095</name>
</gene>
<evidence type="ECO:0000259" key="1">
    <source>
        <dbReference type="Pfam" id="PF19054"/>
    </source>
</evidence>
<dbReference type="EMBL" id="JAVRFF010000002">
    <property type="protein sequence ID" value="MDT0470931.1"/>
    <property type="molecule type" value="Genomic_DNA"/>
</dbReference>
<accession>A0ABU2UCF3</accession>
<evidence type="ECO:0000313" key="2">
    <source>
        <dbReference type="EMBL" id="MDT0470931.1"/>
    </source>
</evidence>
<keyword evidence="3" id="KW-1185">Reference proteome</keyword>
<name>A0ABU2UCF3_9ACTN</name>
<reference evidence="2" key="1">
    <citation type="submission" date="2024-05" db="EMBL/GenBank/DDBJ databases">
        <title>30 novel species of actinomycetes from the DSMZ collection.</title>
        <authorList>
            <person name="Nouioui I."/>
        </authorList>
    </citation>
    <scope>NUCLEOTIDE SEQUENCE</scope>
    <source>
        <strain evidence="2">DSM 41014</strain>
    </source>
</reference>
<sequence>MSTDTGRTRPWQGRLDAGHRPVQDEWNSLVLNASTVRSWEPGIVPGLFQTADYARCVFDGLGELRDIPKDTNDAVSARLKRQEWLGLPGKKLHQLIWEGALHARLGPPAVMAAQLDRILAVLDLDTVSLGVVPFSAGLRLLVGSSFTMVDERLVVVEDWHAEHWLDDADAVALHRKVWDAHARSAVHGDDARQLIVRARSGLTV</sequence>
<dbReference type="Pfam" id="PF19054">
    <property type="entry name" value="DUF5753"/>
    <property type="match status" value="1"/>
</dbReference>
<feature type="domain" description="DUF5753" evidence="1">
    <location>
        <begin position="32"/>
        <end position="195"/>
    </location>
</feature>
<dbReference type="Proteomes" id="UP001180489">
    <property type="component" value="Unassembled WGS sequence"/>
</dbReference>
<dbReference type="InterPro" id="IPR043917">
    <property type="entry name" value="DUF5753"/>
</dbReference>
<comment type="caution">
    <text evidence="2">The sequence shown here is derived from an EMBL/GenBank/DDBJ whole genome shotgun (WGS) entry which is preliminary data.</text>
</comment>
<proteinExistence type="predicted"/>
<protein>
    <submittedName>
        <fullName evidence="2">DUF5753 domain-containing protein</fullName>
    </submittedName>
</protein>